<name>L9JJF9_TUPCH</name>
<dbReference type="InParanoid" id="L9JJF9"/>
<dbReference type="EMBL" id="KB320977">
    <property type="protein sequence ID" value="ELW50666.1"/>
    <property type="molecule type" value="Genomic_DNA"/>
</dbReference>
<protein>
    <submittedName>
        <fullName evidence="2">Chondroitin sulfate N-acetylgalactosaminyltransferase 1</fullName>
    </submittedName>
</protein>
<reference evidence="3" key="1">
    <citation type="submission" date="2012-07" db="EMBL/GenBank/DDBJ databases">
        <title>Genome of the Chinese tree shrew, a rising model animal genetically related to primates.</title>
        <authorList>
            <person name="Zhang G."/>
            <person name="Fan Y."/>
            <person name="Yao Y."/>
            <person name="Huang Z."/>
        </authorList>
    </citation>
    <scope>NUCLEOTIDE SEQUENCE [LARGE SCALE GENOMIC DNA]</scope>
</reference>
<sequence>MGSLKRQIQQLKLELQKCSQQLVEGQQAPGPPERTQADFLAFLHSQVLRAEVEAGSNLATEYARVPFDSSPYGRCTSWRLGLTRHPEKPVWKNKQDELMEATQPTLETQNSTAESSLTQHQNMASDFIEGWHSAKEGYGRTGV</sequence>
<feature type="coiled-coil region" evidence="1">
    <location>
        <begin position="1"/>
        <end position="28"/>
    </location>
</feature>
<evidence type="ECO:0000256" key="1">
    <source>
        <dbReference type="SAM" id="Coils"/>
    </source>
</evidence>
<reference evidence="3" key="2">
    <citation type="journal article" date="2013" name="Nat. Commun.">
        <title>Genome of the Chinese tree shrew.</title>
        <authorList>
            <person name="Fan Y."/>
            <person name="Huang Z.Y."/>
            <person name="Cao C.C."/>
            <person name="Chen C.S."/>
            <person name="Chen Y.X."/>
            <person name="Fan D.D."/>
            <person name="He J."/>
            <person name="Hou H.L."/>
            <person name="Hu L."/>
            <person name="Hu X.T."/>
            <person name="Jiang X.T."/>
            <person name="Lai R."/>
            <person name="Lang Y.S."/>
            <person name="Liang B."/>
            <person name="Liao S.G."/>
            <person name="Mu D."/>
            <person name="Ma Y.Y."/>
            <person name="Niu Y.Y."/>
            <person name="Sun X.Q."/>
            <person name="Xia J.Q."/>
            <person name="Xiao J."/>
            <person name="Xiong Z.Q."/>
            <person name="Xu L."/>
            <person name="Yang L."/>
            <person name="Zhang Y."/>
            <person name="Zhao W."/>
            <person name="Zhao X.D."/>
            <person name="Zheng Y.T."/>
            <person name="Zhou J.M."/>
            <person name="Zhu Y.B."/>
            <person name="Zhang G.J."/>
            <person name="Wang J."/>
            <person name="Yao Y.G."/>
        </authorList>
    </citation>
    <scope>NUCLEOTIDE SEQUENCE [LARGE SCALE GENOMIC DNA]</scope>
</reference>
<accession>L9JJF9</accession>
<proteinExistence type="predicted"/>
<dbReference type="Proteomes" id="UP000011518">
    <property type="component" value="Unassembled WGS sequence"/>
</dbReference>
<keyword evidence="3" id="KW-1185">Reference proteome</keyword>
<evidence type="ECO:0000313" key="3">
    <source>
        <dbReference type="Proteomes" id="UP000011518"/>
    </source>
</evidence>
<keyword evidence="1" id="KW-0175">Coiled coil</keyword>
<gene>
    <name evidence="2" type="ORF">TREES_T100010940</name>
</gene>
<dbReference type="AlphaFoldDB" id="L9JJF9"/>
<organism evidence="2 3">
    <name type="scientific">Tupaia chinensis</name>
    <name type="common">Chinese tree shrew</name>
    <name type="synonym">Tupaia belangeri chinensis</name>
    <dbReference type="NCBI Taxonomy" id="246437"/>
    <lineage>
        <taxon>Eukaryota</taxon>
        <taxon>Metazoa</taxon>
        <taxon>Chordata</taxon>
        <taxon>Craniata</taxon>
        <taxon>Vertebrata</taxon>
        <taxon>Euteleostomi</taxon>
        <taxon>Mammalia</taxon>
        <taxon>Eutheria</taxon>
        <taxon>Euarchontoglires</taxon>
        <taxon>Scandentia</taxon>
        <taxon>Tupaiidae</taxon>
        <taxon>Tupaia</taxon>
    </lineage>
</organism>
<dbReference type="GO" id="GO:0016740">
    <property type="term" value="F:transferase activity"/>
    <property type="evidence" value="ECO:0007669"/>
    <property type="project" value="UniProtKB-KW"/>
</dbReference>
<keyword evidence="2" id="KW-0808">Transferase</keyword>
<evidence type="ECO:0000313" key="2">
    <source>
        <dbReference type="EMBL" id="ELW50666.1"/>
    </source>
</evidence>